<dbReference type="Pfam" id="PF26063">
    <property type="entry name" value="MCMDC2_N"/>
    <property type="match status" value="1"/>
</dbReference>
<dbReference type="STRING" id="9009.A0A226MIP4"/>
<organism evidence="2 3">
    <name type="scientific">Callipepla squamata</name>
    <name type="common">Scaled quail</name>
    <dbReference type="NCBI Taxonomy" id="9009"/>
    <lineage>
        <taxon>Eukaryota</taxon>
        <taxon>Metazoa</taxon>
        <taxon>Chordata</taxon>
        <taxon>Craniata</taxon>
        <taxon>Vertebrata</taxon>
        <taxon>Euteleostomi</taxon>
        <taxon>Archelosauria</taxon>
        <taxon>Archosauria</taxon>
        <taxon>Dinosauria</taxon>
        <taxon>Saurischia</taxon>
        <taxon>Theropoda</taxon>
        <taxon>Coelurosauria</taxon>
        <taxon>Aves</taxon>
        <taxon>Neognathae</taxon>
        <taxon>Galloanserae</taxon>
        <taxon>Galliformes</taxon>
        <taxon>Odontophoridae</taxon>
        <taxon>Callipepla</taxon>
    </lineage>
</organism>
<keyword evidence="3" id="KW-1185">Reference proteome</keyword>
<feature type="domain" description="MCMDC2 N-terminal" evidence="1">
    <location>
        <begin position="32"/>
        <end position="123"/>
    </location>
</feature>
<dbReference type="AlphaFoldDB" id="A0A226MIP4"/>
<comment type="caution">
    <text evidence="2">The sequence shown here is derived from an EMBL/GenBank/DDBJ whole genome shotgun (WGS) entry which is preliminary data.</text>
</comment>
<reference evidence="2 3" key="1">
    <citation type="submission" date="2016-07" db="EMBL/GenBank/DDBJ databases">
        <title>Disparate Historic Effective Population Sizes Predicted by Modern Levels of Genome Diversity for the Scaled Quail (Callipepla squamata) and the Northern Bobwhite (Colinus virginianus): Inferences from First and Second Generation Draft Genome Assemblies for Sympatric New World Quail.</title>
        <authorList>
            <person name="Oldeschulte D.L."/>
            <person name="Halley Y.A."/>
            <person name="Bhattarai E.K."/>
            <person name="Brashear W.A."/>
            <person name="Hill J."/>
            <person name="Metz R.P."/>
            <person name="Johnson C.D."/>
            <person name="Rollins D."/>
            <person name="Peterson M.J."/>
            <person name="Bickhart D.M."/>
            <person name="Decker J.E."/>
            <person name="Seabury C.M."/>
        </authorList>
    </citation>
    <scope>NUCLEOTIDE SEQUENCE [LARGE SCALE GENOMIC DNA]</scope>
    <source>
        <strain evidence="2 3">Texas</strain>
        <tissue evidence="2">Leg muscle</tissue>
    </source>
</reference>
<evidence type="ECO:0000313" key="3">
    <source>
        <dbReference type="Proteomes" id="UP000198323"/>
    </source>
</evidence>
<name>A0A226MIP4_CALSU</name>
<protein>
    <recommendedName>
        <fullName evidence="1">MCMDC2 N-terminal domain-containing protein</fullName>
    </recommendedName>
</protein>
<evidence type="ECO:0000313" key="2">
    <source>
        <dbReference type="EMBL" id="OXB55151.1"/>
    </source>
</evidence>
<sequence length="129" mass="14710">MSVTGFLTSLFQNCHSEFKDLFWKMAKEIQKMKEIILVYLDRSGGLEKFVHDCKKYNDSKQSYAVYRFIISINPSDVAELDATLGNYILHKPMKAAGIFQSVCFIAIKTLSLIEQLQTEAQVSPHCLPI</sequence>
<dbReference type="EMBL" id="MCFN01000792">
    <property type="protein sequence ID" value="OXB55151.1"/>
    <property type="molecule type" value="Genomic_DNA"/>
</dbReference>
<evidence type="ECO:0000259" key="1">
    <source>
        <dbReference type="Pfam" id="PF26063"/>
    </source>
</evidence>
<dbReference type="Proteomes" id="UP000198323">
    <property type="component" value="Unassembled WGS sequence"/>
</dbReference>
<accession>A0A226MIP4</accession>
<gene>
    <name evidence="2" type="ORF">ASZ78_001382</name>
</gene>
<proteinExistence type="predicted"/>
<dbReference type="OrthoDB" id="2015372at2759"/>
<dbReference type="InterPro" id="IPR058769">
    <property type="entry name" value="MCMDC2_N"/>
</dbReference>